<evidence type="ECO:0000313" key="2">
    <source>
        <dbReference type="EMBL" id="MBL0744845.1"/>
    </source>
</evidence>
<sequence>MRKIERKESLVRFGKRLKGIREAANVTQEQIHYATGITQPYISAVESGALTIGLSHIAVLAEFFGLEEYELFQYKSQIPEPDQLKKNITSFLKRNDIDPSTFLKKGLTHLLKGKVLSSKFFTTPKYTSEIRSFLYERFDANFTTTAISQALENLRKQGLVDKIATDKKSKFQYKSKE</sequence>
<dbReference type="Gene3D" id="1.10.260.40">
    <property type="entry name" value="lambda repressor-like DNA-binding domains"/>
    <property type="match status" value="1"/>
</dbReference>
<gene>
    <name evidence="2" type="ORF">JI741_26665</name>
</gene>
<dbReference type="EMBL" id="JAERRB010000013">
    <property type="protein sequence ID" value="MBL0744845.1"/>
    <property type="molecule type" value="Genomic_DNA"/>
</dbReference>
<dbReference type="Pfam" id="PF12844">
    <property type="entry name" value="HTH_19"/>
    <property type="match status" value="1"/>
</dbReference>
<proteinExistence type="predicted"/>
<reference evidence="2 3" key="1">
    <citation type="submission" date="2021-01" db="EMBL/GenBank/DDBJ databases">
        <title>Chryseolinea sp. Jin1 Genome sequencing and assembly.</title>
        <authorList>
            <person name="Kim I."/>
        </authorList>
    </citation>
    <scope>NUCLEOTIDE SEQUENCE [LARGE SCALE GENOMIC DNA]</scope>
    <source>
        <strain evidence="2 3">Jin1</strain>
    </source>
</reference>
<dbReference type="PROSITE" id="PS50943">
    <property type="entry name" value="HTH_CROC1"/>
    <property type="match status" value="1"/>
</dbReference>
<comment type="caution">
    <text evidence="2">The sequence shown here is derived from an EMBL/GenBank/DDBJ whole genome shotgun (WGS) entry which is preliminary data.</text>
</comment>
<accession>A0ABS1KZS3</accession>
<evidence type="ECO:0000259" key="1">
    <source>
        <dbReference type="PROSITE" id="PS50943"/>
    </source>
</evidence>
<dbReference type="RefSeq" id="WP_202014800.1">
    <property type="nucleotide sequence ID" value="NZ_JAERRB010000013.1"/>
</dbReference>
<feature type="domain" description="HTH cro/C1-type" evidence="1">
    <location>
        <begin position="17"/>
        <end position="71"/>
    </location>
</feature>
<organism evidence="2 3">
    <name type="scientific">Chryseolinea lacunae</name>
    <dbReference type="NCBI Taxonomy" id="2801331"/>
    <lineage>
        <taxon>Bacteria</taxon>
        <taxon>Pseudomonadati</taxon>
        <taxon>Bacteroidota</taxon>
        <taxon>Cytophagia</taxon>
        <taxon>Cytophagales</taxon>
        <taxon>Fulvivirgaceae</taxon>
        <taxon>Chryseolinea</taxon>
    </lineage>
</organism>
<dbReference type="CDD" id="cd00093">
    <property type="entry name" value="HTH_XRE"/>
    <property type="match status" value="1"/>
</dbReference>
<evidence type="ECO:0000313" key="3">
    <source>
        <dbReference type="Proteomes" id="UP000613030"/>
    </source>
</evidence>
<keyword evidence="3" id="KW-1185">Reference proteome</keyword>
<protein>
    <submittedName>
        <fullName evidence="2">Helix-turn-helix transcriptional regulator</fullName>
    </submittedName>
</protein>
<dbReference type="InterPro" id="IPR001387">
    <property type="entry name" value="Cro/C1-type_HTH"/>
</dbReference>
<dbReference type="SMART" id="SM00530">
    <property type="entry name" value="HTH_XRE"/>
    <property type="match status" value="1"/>
</dbReference>
<name>A0ABS1KZS3_9BACT</name>
<dbReference type="Proteomes" id="UP000613030">
    <property type="component" value="Unassembled WGS sequence"/>
</dbReference>
<dbReference type="InterPro" id="IPR010982">
    <property type="entry name" value="Lambda_DNA-bd_dom_sf"/>
</dbReference>
<dbReference type="SUPFAM" id="SSF47413">
    <property type="entry name" value="lambda repressor-like DNA-binding domains"/>
    <property type="match status" value="1"/>
</dbReference>